<reference evidence="2 3" key="1">
    <citation type="submission" date="2018-10" db="EMBL/GenBank/DDBJ databases">
        <title>Sequencing the genomes of 1000 actinobacteria strains.</title>
        <authorList>
            <person name="Klenk H.-P."/>
        </authorList>
    </citation>
    <scope>NUCLEOTIDE SEQUENCE [LARGE SCALE GENOMIC DNA]</scope>
    <source>
        <strain evidence="2 3">DSM 45175</strain>
    </source>
</reference>
<feature type="region of interest" description="Disordered" evidence="1">
    <location>
        <begin position="1"/>
        <end position="32"/>
    </location>
</feature>
<dbReference type="RefSeq" id="WP_121160758.1">
    <property type="nucleotide sequence ID" value="NZ_RBKT01000001.1"/>
</dbReference>
<gene>
    <name evidence="2" type="ORF">BDK92_7294</name>
</gene>
<sequence>MSNDPSAVARTRPGYATYANTPSGDPTWPSEATREAARRVGIRIAERTAPVPNLNLGEPDLDWPPPRTYAEVRAEDTAQVCPRCGSPQWVSVSLDGGWTCKAQCVPCGAYHPGAIGLGWRSLQGTGPEFGTVDASQEAPADSGSAAHVASTRVALEPRPVTTGPEAILSRRWWHRLAWRTR</sequence>
<organism evidence="2 3">
    <name type="scientific">Micromonospora pisi</name>
    <dbReference type="NCBI Taxonomy" id="589240"/>
    <lineage>
        <taxon>Bacteria</taxon>
        <taxon>Bacillati</taxon>
        <taxon>Actinomycetota</taxon>
        <taxon>Actinomycetes</taxon>
        <taxon>Micromonosporales</taxon>
        <taxon>Micromonosporaceae</taxon>
        <taxon>Micromonospora</taxon>
    </lineage>
</organism>
<dbReference type="AlphaFoldDB" id="A0A495JWT0"/>
<protein>
    <submittedName>
        <fullName evidence="2">Uncharacterized protein</fullName>
    </submittedName>
</protein>
<name>A0A495JWT0_9ACTN</name>
<evidence type="ECO:0000256" key="1">
    <source>
        <dbReference type="SAM" id="MobiDB-lite"/>
    </source>
</evidence>
<keyword evidence="3" id="KW-1185">Reference proteome</keyword>
<dbReference type="Proteomes" id="UP000277671">
    <property type="component" value="Unassembled WGS sequence"/>
</dbReference>
<accession>A0A495JWT0</accession>
<evidence type="ECO:0000313" key="3">
    <source>
        <dbReference type="Proteomes" id="UP000277671"/>
    </source>
</evidence>
<evidence type="ECO:0000313" key="2">
    <source>
        <dbReference type="EMBL" id="RKR92812.1"/>
    </source>
</evidence>
<comment type="caution">
    <text evidence="2">The sequence shown here is derived from an EMBL/GenBank/DDBJ whole genome shotgun (WGS) entry which is preliminary data.</text>
</comment>
<dbReference type="OrthoDB" id="6064711at2"/>
<proteinExistence type="predicted"/>
<dbReference type="EMBL" id="RBKT01000001">
    <property type="protein sequence ID" value="RKR92812.1"/>
    <property type="molecule type" value="Genomic_DNA"/>
</dbReference>